<keyword evidence="2" id="KW-1185">Reference proteome</keyword>
<dbReference type="GO" id="GO:0020037">
    <property type="term" value="F:heme binding"/>
    <property type="evidence" value="ECO:0007669"/>
    <property type="project" value="InterPro"/>
</dbReference>
<dbReference type="Gene3D" id="1.10.630.10">
    <property type="entry name" value="Cytochrome P450"/>
    <property type="match status" value="1"/>
</dbReference>
<evidence type="ECO:0000313" key="2">
    <source>
        <dbReference type="Proteomes" id="UP000533598"/>
    </source>
</evidence>
<protein>
    <submittedName>
        <fullName evidence="1">Uncharacterized protein</fullName>
    </submittedName>
</protein>
<comment type="caution">
    <text evidence="1">The sequence shown here is derived from an EMBL/GenBank/DDBJ whole genome shotgun (WGS) entry which is preliminary data.</text>
</comment>
<name>A0A7W7CJU2_9PSEU</name>
<accession>A0A7W7CJU2</accession>
<dbReference type="InterPro" id="IPR036396">
    <property type="entry name" value="Cyt_P450_sf"/>
</dbReference>
<dbReference type="AlphaFoldDB" id="A0A7W7CJU2"/>
<sequence>MRIVDLISDALLTLLGCPEQLAVLRRDPLVLAAVIREVVRGDADAGDLGLAGVVAEAAVRAVLGCDVLLAGDEEELRWRARLGIRELRSIPVTLERRPVVGGGR</sequence>
<evidence type="ECO:0000313" key="1">
    <source>
        <dbReference type="EMBL" id="MBB4680794.1"/>
    </source>
</evidence>
<reference evidence="1 2" key="1">
    <citation type="submission" date="2020-08" db="EMBL/GenBank/DDBJ databases">
        <title>Sequencing the genomes of 1000 actinobacteria strains.</title>
        <authorList>
            <person name="Klenk H.-P."/>
        </authorList>
    </citation>
    <scope>NUCLEOTIDE SEQUENCE [LARGE SCALE GENOMIC DNA]</scope>
    <source>
        <strain evidence="1 2">DSM 44230</strain>
    </source>
</reference>
<gene>
    <name evidence="1" type="ORF">HNR67_006912</name>
</gene>
<dbReference type="EMBL" id="JACHMH010000001">
    <property type="protein sequence ID" value="MBB4680794.1"/>
    <property type="molecule type" value="Genomic_DNA"/>
</dbReference>
<organism evidence="1 2">
    <name type="scientific">Crossiella cryophila</name>
    <dbReference type="NCBI Taxonomy" id="43355"/>
    <lineage>
        <taxon>Bacteria</taxon>
        <taxon>Bacillati</taxon>
        <taxon>Actinomycetota</taxon>
        <taxon>Actinomycetes</taxon>
        <taxon>Pseudonocardiales</taxon>
        <taxon>Pseudonocardiaceae</taxon>
        <taxon>Crossiella</taxon>
    </lineage>
</organism>
<dbReference type="RefSeq" id="WP_185006855.1">
    <property type="nucleotide sequence ID" value="NZ_BAAAUI010000062.1"/>
</dbReference>
<dbReference type="Proteomes" id="UP000533598">
    <property type="component" value="Unassembled WGS sequence"/>
</dbReference>
<dbReference type="GO" id="GO:0005506">
    <property type="term" value="F:iron ion binding"/>
    <property type="evidence" value="ECO:0007669"/>
    <property type="project" value="InterPro"/>
</dbReference>
<proteinExistence type="predicted"/>
<dbReference type="GO" id="GO:0004497">
    <property type="term" value="F:monooxygenase activity"/>
    <property type="evidence" value="ECO:0007669"/>
    <property type="project" value="InterPro"/>
</dbReference>
<dbReference type="GO" id="GO:0016705">
    <property type="term" value="F:oxidoreductase activity, acting on paired donors, with incorporation or reduction of molecular oxygen"/>
    <property type="evidence" value="ECO:0007669"/>
    <property type="project" value="InterPro"/>
</dbReference>